<dbReference type="SUPFAM" id="SSF52821">
    <property type="entry name" value="Rhodanese/Cell cycle control phosphatase"/>
    <property type="match status" value="1"/>
</dbReference>
<dbReference type="Proteomes" id="UP000296216">
    <property type="component" value="Chromosome"/>
</dbReference>
<dbReference type="EMBL" id="VRYN01000002">
    <property type="protein sequence ID" value="TYO76690.1"/>
    <property type="molecule type" value="Genomic_DNA"/>
</dbReference>
<dbReference type="InterPro" id="IPR044528">
    <property type="entry name" value="POD-like_MBL-fold"/>
</dbReference>
<gene>
    <name evidence="4" type="ORF">APQ99_01331</name>
    <name evidence="3" type="ORF">HBSAL_02665</name>
</gene>
<sequence>MPAPTVSVRDLYNWLQADREVDVLDVRDGAEFDAWCVDGPGVTARHTPYMEVVAAGVSGDAASVVPDGLREPVVVVCAVGEASAEVAESLRAEGVDAVNLEGGMDAWGAFVTSHDLGNGVVQFERPSSGCLSYLLVDGDAAAVVDPLAAAVDAYVEAAAARDATITHAIDSHVHADHVSGVRGLADATAAARVLPAGATERGLAVDADVLATDGDEIAVGDRTLGVTHAPGHTSEHLVFSWGDDLLTGDCLFLDGVGRPDLEDADAARELAGRQYDTLGALTATADERRVMPGHVTPSTTHDGRDGGVVGSLAAVAAELSMLDLDRAAFVDHVTTGLPPRPANDEAIVAVNLGETAIDEDTLALERGPNNCAVSGD</sequence>
<dbReference type="Proteomes" id="UP000323075">
    <property type="component" value="Unassembled WGS sequence"/>
</dbReference>
<dbReference type="InterPro" id="IPR036866">
    <property type="entry name" value="RibonucZ/Hydroxyglut_hydro"/>
</dbReference>
<dbReference type="GO" id="GO:0006749">
    <property type="term" value="P:glutathione metabolic process"/>
    <property type="evidence" value="ECO:0007669"/>
    <property type="project" value="InterPro"/>
</dbReference>
<protein>
    <submittedName>
        <fullName evidence="4">Glyoxylase, beta-lactamase superfamily II</fullName>
    </submittedName>
    <submittedName>
        <fullName evidence="3">Rhodanese domain protein / beta-lactamase domain protein</fullName>
    </submittedName>
</protein>
<evidence type="ECO:0000256" key="1">
    <source>
        <dbReference type="ARBA" id="ARBA00022723"/>
    </source>
</evidence>
<evidence type="ECO:0000313" key="3">
    <source>
        <dbReference type="EMBL" id="QCC44262.1"/>
    </source>
</evidence>
<dbReference type="GO" id="GO:0046872">
    <property type="term" value="F:metal ion binding"/>
    <property type="evidence" value="ECO:0007669"/>
    <property type="project" value="UniProtKB-KW"/>
</dbReference>
<reference evidence="3 5" key="1">
    <citation type="journal article" date="2019" name="Microbiol. Resour. Announc.">
        <title>The Genome Sequence of the Halobacterium salinarum Type Strain Is Closely Related to That of Laboratory Strains NRC-1 and R1.</title>
        <authorList>
            <person name="Pfeiffer F."/>
            <person name="Marchfelder A."/>
            <person name="Habermann B."/>
            <person name="Dyall-Smith M.L."/>
        </authorList>
    </citation>
    <scope>NUCLEOTIDE SEQUENCE [LARGE SCALE GENOMIC DNA]</scope>
    <source>
        <strain evidence="3">91-R6</strain>
        <strain evidence="5">ATCC 33171 / DSM 3754 / JCM 8978 / NBRC 102687 / NCIMB 764 / 91-R6</strain>
    </source>
</reference>
<feature type="domain" description="Rhodanese" evidence="2">
    <location>
        <begin position="17"/>
        <end position="116"/>
    </location>
</feature>
<dbReference type="CDD" id="cd07724">
    <property type="entry name" value="POD-like_MBL-fold"/>
    <property type="match status" value="1"/>
</dbReference>
<proteinExistence type="predicted"/>
<dbReference type="GO" id="GO:0070813">
    <property type="term" value="P:hydrogen sulfide metabolic process"/>
    <property type="evidence" value="ECO:0007669"/>
    <property type="project" value="TreeGrafter"/>
</dbReference>
<dbReference type="SMART" id="SM00450">
    <property type="entry name" value="RHOD"/>
    <property type="match status" value="1"/>
</dbReference>
<dbReference type="SMART" id="SM00849">
    <property type="entry name" value="Lactamase_B"/>
    <property type="match status" value="1"/>
</dbReference>
<dbReference type="EMBL" id="CP038631">
    <property type="protein sequence ID" value="QCC44262.1"/>
    <property type="molecule type" value="Genomic_DNA"/>
</dbReference>
<dbReference type="Pfam" id="PF00753">
    <property type="entry name" value="Lactamase_B"/>
    <property type="match status" value="1"/>
</dbReference>
<reference evidence="4 6" key="2">
    <citation type="submission" date="2019-07" db="EMBL/GenBank/DDBJ databases">
        <title>Genomic Encyclopedia of Archaeal and Bacterial Type Strains, Phase II (KMG-II): from individual species to whole genera.</title>
        <authorList>
            <person name="Goeker M."/>
        </authorList>
    </citation>
    <scope>NUCLEOTIDE SEQUENCE [LARGE SCALE GENOMIC DNA]</scope>
    <source>
        <strain evidence="4 6">DSM 3754</strain>
    </source>
</reference>
<dbReference type="GeneID" id="68693356"/>
<dbReference type="InterPro" id="IPR036873">
    <property type="entry name" value="Rhodanese-like_dom_sf"/>
</dbReference>
<dbReference type="SUPFAM" id="SSF56281">
    <property type="entry name" value="Metallo-hydrolase/oxidoreductase"/>
    <property type="match status" value="1"/>
</dbReference>
<dbReference type="AlphaFoldDB" id="A0A4D6GVC4"/>
<keyword evidence="1" id="KW-0479">Metal-binding</keyword>
<dbReference type="PANTHER" id="PTHR43084">
    <property type="entry name" value="PERSULFIDE DIOXYGENASE ETHE1"/>
    <property type="match status" value="1"/>
</dbReference>
<dbReference type="InterPro" id="IPR051682">
    <property type="entry name" value="Mito_Persulfide_Diox"/>
</dbReference>
<reference evidence="3" key="3">
    <citation type="journal article" name="MicrobiologyOpen">
        <title>Whole-genome comparison between the type strain of Halobacterium salinarum (DSM 3754(T)) and the laboratory strains R1 and NRC-1.</title>
        <authorList>
            <person name="Pfeiffer F."/>
            <person name="Losensky G."/>
            <person name="Marchfelder A."/>
            <person name="Habermann B."/>
            <person name="Dyall-Smith M."/>
        </authorList>
    </citation>
    <scope>NUCLEOTIDE SEQUENCE</scope>
    <source>
        <strain evidence="3">91-R6</strain>
    </source>
</reference>
<dbReference type="PANTHER" id="PTHR43084:SF1">
    <property type="entry name" value="PERSULFIDE DIOXYGENASE ETHE1, MITOCHONDRIAL"/>
    <property type="match status" value="1"/>
</dbReference>
<dbReference type="Pfam" id="PF00581">
    <property type="entry name" value="Rhodanese"/>
    <property type="match status" value="1"/>
</dbReference>
<organism evidence="3 5">
    <name type="scientific">Halobacterium salinarum (strain ATCC 33171 / DSM 3754 / JCM 8978 / NBRC 102687 / NCIMB 764 / 91-R6)</name>
    <dbReference type="NCBI Taxonomy" id="2597657"/>
    <lineage>
        <taxon>Archaea</taxon>
        <taxon>Methanobacteriati</taxon>
        <taxon>Methanobacteriota</taxon>
        <taxon>Stenosarchaea group</taxon>
        <taxon>Halobacteria</taxon>
        <taxon>Halobacteriales</taxon>
        <taxon>Halobacteriaceae</taxon>
        <taxon>Halobacterium</taxon>
    </lineage>
</organism>
<dbReference type="Gene3D" id="3.40.250.10">
    <property type="entry name" value="Rhodanese-like domain"/>
    <property type="match status" value="1"/>
</dbReference>
<dbReference type="InterPro" id="IPR001279">
    <property type="entry name" value="Metallo-B-lactamas"/>
</dbReference>
<dbReference type="PROSITE" id="PS50206">
    <property type="entry name" value="RHODANESE_3"/>
    <property type="match status" value="1"/>
</dbReference>
<evidence type="ECO:0000313" key="6">
    <source>
        <dbReference type="Proteomes" id="UP000323075"/>
    </source>
</evidence>
<evidence type="ECO:0000259" key="2">
    <source>
        <dbReference type="PROSITE" id="PS50206"/>
    </source>
</evidence>
<dbReference type="InterPro" id="IPR001763">
    <property type="entry name" value="Rhodanese-like_dom"/>
</dbReference>
<evidence type="ECO:0000313" key="4">
    <source>
        <dbReference type="EMBL" id="TYO76690.1"/>
    </source>
</evidence>
<accession>A0A4D6GVC4</accession>
<dbReference type="GO" id="GO:0050313">
    <property type="term" value="F:sulfur dioxygenase activity"/>
    <property type="evidence" value="ECO:0007669"/>
    <property type="project" value="InterPro"/>
</dbReference>
<name>A0A4D6GVC4_HALS9</name>
<evidence type="ECO:0000313" key="5">
    <source>
        <dbReference type="Proteomes" id="UP000296216"/>
    </source>
</evidence>
<dbReference type="RefSeq" id="WP_010902281.1">
    <property type="nucleotide sequence ID" value="NZ_VRYN01000002.1"/>
</dbReference>
<dbReference type="Gene3D" id="3.60.15.10">
    <property type="entry name" value="Ribonuclease Z/Hydroxyacylglutathione hydrolase-like"/>
    <property type="match status" value="1"/>
</dbReference>